<dbReference type="STRING" id="927083.DB32_006240"/>
<dbReference type="Proteomes" id="UP000034883">
    <property type="component" value="Chromosome"/>
</dbReference>
<keyword evidence="3" id="KW-1185">Reference proteome</keyword>
<sequence>MTAIVIVVAGCRRPVCGDLTYDEDMGRCVCGPGTIENPGDDGPICITPDGGEPDAGVPIDAQSPPDAPRCAPGTDDCDANAAGCETDVTTSSAHCGACGNACASSEICEESECRALPIQRWERVVDLPDGSRLLDVATDPAGNVYVSGFSSGFGIASFVVPPGGFIAKHTSEGAVVWATGVGAGVYPRSLVVDSEGNLHAAGSAPADDGPGSRPWASSFDASGTQRWRNQTFPDRSLDSSEGPTYSANSLVVFGSYIAVVSTLEEHDAPGSHRLFVDLLSPMNGAILGGREIFSTAFSAWPNPQLAAGSNRLFLVGTFAGALSAGDRTIRSTGTDVFATALSTSALLLQWLVGFGSAGPDRADSVAVDGARNLVIAGAVAGTMTFGSTSVTAMGTDALLAVLDDTGAPMRATSFGGAGADRFTSVSIDASGSIIVGGTSDADVSVASRTLTALGGADVLMAAFDSTLGIEWAARFGGAGEDAAVTSATASGDPIVAATFSGAAWFGGDDLEPAGNLDGVVALYRSR</sequence>
<dbReference type="SUPFAM" id="SSF101898">
    <property type="entry name" value="NHL repeat"/>
    <property type="match status" value="1"/>
</dbReference>
<protein>
    <submittedName>
        <fullName evidence="2">Uncharacterized protein</fullName>
    </submittedName>
</protein>
<name>A0A0F6YL36_9BACT</name>
<dbReference type="InterPro" id="IPR052918">
    <property type="entry name" value="Motility_Chemotaxis_Reg"/>
</dbReference>
<gene>
    <name evidence="2" type="ORF">DB32_006240</name>
</gene>
<feature type="region of interest" description="Disordered" evidence="1">
    <location>
        <begin position="201"/>
        <end position="224"/>
    </location>
</feature>
<organism evidence="2 3">
    <name type="scientific">Sandaracinus amylolyticus</name>
    <dbReference type="NCBI Taxonomy" id="927083"/>
    <lineage>
        <taxon>Bacteria</taxon>
        <taxon>Pseudomonadati</taxon>
        <taxon>Myxococcota</taxon>
        <taxon>Polyangia</taxon>
        <taxon>Polyangiales</taxon>
        <taxon>Sandaracinaceae</taxon>
        <taxon>Sandaracinus</taxon>
    </lineage>
</organism>
<evidence type="ECO:0000313" key="3">
    <source>
        <dbReference type="Proteomes" id="UP000034883"/>
    </source>
</evidence>
<accession>A0A0F6YL36</accession>
<dbReference type="EMBL" id="CP011125">
    <property type="protein sequence ID" value="AKF09091.1"/>
    <property type="molecule type" value="Genomic_DNA"/>
</dbReference>
<dbReference type="KEGG" id="samy:DB32_006240"/>
<dbReference type="AlphaFoldDB" id="A0A0F6YL36"/>
<dbReference type="PANTHER" id="PTHR35580:SF1">
    <property type="entry name" value="PHYTASE-LIKE DOMAIN-CONTAINING PROTEIN"/>
    <property type="match status" value="1"/>
</dbReference>
<proteinExistence type="predicted"/>
<dbReference type="PANTHER" id="PTHR35580">
    <property type="entry name" value="CELL SURFACE GLYCOPROTEIN (S-LAYER PROTEIN)-LIKE PROTEIN"/>
    <property type="match status" value="1"/>
</dbReference>
<reference evidence="2 3" key="1">
    <citation type="submission" date="2015-03" db="EMBL/GenBank/DDBJ databases">
        <title>Genome assembly of Sandaracinus amylolyticus DSM 53668.</title>
        <authorList>
            <person name="Sharma G."/>
            <person name="Subramanian S."/>
        </authorList>
    </citation>
    <scope>NUCLEOTIDE SEQUENCE [LARGE SCALE GENOMIC DNA]</scope>
    <source>
        <strain evidence="2 3">DSM 53668</strain>
    </source>
</reference>
<feature type="compositionally biased region" description="Low complexity" evidence="1">
    <location>
        <begin position="201"/>
        <end position="212"/>
    </location>
</feature>
<evidence type="ECO:0000313" key="2">
    <source>
        <dbReference type="EMBL" id="AKF09091.1"/>
    </source>
</evidence>
<evidence type="ECO:0000256" key="1">
    <source>
        <dbReference type="SAM" id="MobiDB-lite"/>
    </source>
</evidence>